<evidence type="ECO:0000313" key="6">
    <source>
        <dbReference type="Proteomes" id="UP000011135"/>
    </source>
</evidence>
<keyword evidence="3" id="KW-0812">Transmembrane</keyword>
<keyword evidence="3" id="KW-1133">Transmembrane helix</keyword>
<dbReference type="PANTHER" id="PTHR19879">
    <property type="entry name" value="TRANSCRIPTION INITIATION FACTOR TFIID"/>
    <property type="match status" value="1"/>
</dbReference>
<keyword evidence="6" id="KW-1185">Reference proteome</keyword>
<feature type="domain" description="Novel STAND NTPase 1" evidence="4">
    <location>
        <begin position="22"/>
        <end position="438"/>
    </location>
</feature>
<dbReference type="SUPFAM" id="SSF50978">
    <property type="entry name" value="WD40 repeat-like"/>
    <property type="match status" value="1"/>
</dbReference>
<dbReference type="PATRIC" id="fig|1237149.3.peg.3939"/>
<dbReference type="SMART" id="SM00320">
    <property type="entry name" value="WD40"/>
    <property type="match status" value="6"/>
</dbReference>
<feature type="region of interest" description="Disordered" evidence="2">
    <location>
        <begin position="552"/>
        <end position="606"/>
    </location>
</feature>
<dbReference type="OrthoDB" id="414967at2"/>
<dbReference type="Gene3D" id="3.40.50.300">
    <property type="entry name" value="P-loop containing nucleotide triphosphate hydrolases"/>
    <property type="match status" value="1"/>
</dbReference>
<evidence type="ECO:0000256" key="3">
    <source>
        <dbReference type="SAM" id="Phobius"/>
    </source>
</evidence>
<dbReference type="SUPFAM" id="SSF52540">
    <property type="entry name" value="P-loop containing nucleoside triphosphate hydrolases"/>
    <property type="match status" value="1"/>
</dbReference>
<dbReference type="PANTHER" id="PTHR19879:SF9">
    <property type="entry name" value="TRANSCRIPTION INITIATION FACTOR TFIID SUBUNIT 5"/>
    <property type="match status" value="1"/>
</dbReference>
<dbReference type="InterPro" id="IPR015943">
    <property type="entry name" value="WD40/YVTN_repeat-like_dom_sf"/>
</dbReference>
<dbReference type="InterPro" id="IPR001680">
    <property type="entry name" value="WD40_rpt"/>
</dbReference>
<dbReference type="RefSeq" id="WP_009581604.1">
    <property type="nucleotide sequence ID" value="NZ_AMZN01000062.1"/>
</dbReference>
<reference evidence="5 6" key="1">
    <citation type="submission" date="2012-12" db="EMBL/GenBank/DDBJ databases">
        <title>Genome assembly of Fulvivirga imtechensis AK7.</title>
        <authorList>
            <person name="Nupur N."/>
            <person name="Khatri I."/>
            <person name="Kumar R."/>
            <person name="Subramanian S."/>
            <person name="Pinnaka A."/>
        </authorList>
    </citation>
    <scope>NUCLEOTIDE SEQUENCE [LARGE SCALE GENOMIC DNA]</scope>
    <source>
        <strain evidence="5 6">AK7</strain>
    </source>
</reference>
<proteinExistence type="predicted"/>
<dbReference type="Pfam" id="PF20703">
    <property type="entry name" value="nSTAND1"/>
    <property type="match status" value="1"/>
</dbReference>
<dbReference type="InterPro" id="IPR036322">
    <property type="entry name" value="WD40_repeat_dom_sf"/>
</dbReference>
<protein>
    <submittedName>
        <fullName evidence="5">High-affnity carbon uptake protein Hat/HatR</fullName>
    </submittedName>
</protein>
<evidence type="ECO:0000256" key="2">
    <source>
        <dbReference type="SAM" id="MobiDB-lite"/>
    </source>
</evidence>
<dbReference type="eggNOG" id="COG3064">
    <property type="taxonomic scope" value="Bacteria"/>
</dbReference>
<evidence type="ECO:0000259" key="4">
    <source>
        <dbReference type="Pfam" id="PF20703"/>
    </source>
</evidence>
<dbReference type="eggNOG" id="COG2319">
    <property type="taxonomic scope" value="Bacteria"/>
</dbReference>
<organism evidence="5 6">
    <name type="scientific">Fulvivirga imtechensis AK7</name>
    <dbReference type="NCBI Taxonomy" id="1237149"/>
    <lineage>
        <taxon>Bacteria</taxon>
        <taxon>Pseudomonadati</taxon>
        <taxon>Bacteroidota</taxon>
        <taxon>Cytophagia</taxon>
        <taxon>Cytophagales</taxon>
        <taxon>Fulvivirgaceae</taxon>
        <taxon>Fulvivirga</taxon>
    </lineage>
</organism>
<dbReference type="CDD" id="cd06503">
    <property type="entry name" value="ATP-synt_Fo_b"/>
    <property type="match status" value="1"/>
</dbReference>
<feature type="repeat" description="WD" evidence="1">
    <location>
        <begin position="715"/>
        <end position="756"/>
    </location>
</feature>
<gene>
    <name evidence="5" type="ORF">C900_04423</name>
</gene>
<accession>L8JM35</accession>
<evidence type="ECO:0000313" key="5">
    <source>
        <dbReference type="EMBL" id="ELR69996.1"/>
    </source>
</evidence>
<dbReference type="Gene3D" id="2.130.10.10">
    <property type="entry name" value="YVTN repeat-like/Quinoprotein amine dehydrogenase"/>
    <property type="match status" value="2"/>
</dbReference>
<dbReference type="Proteomes" id="UP000011135">
    <property type="component" value="Unassembled WGS sequence"/>
</dbReference>
<feature type="repeat" description="WD" evidence="1">
    <location>
        <begin position="977"/>
        <end position="1008"/>
    </location>
</feature>
<feature type="transmembrane region" description="Helical" evidence="3">
    <location>
        <begin position="508"/>
        <end position="529"/>
    </location>
</feature>
<dbReference type="PROSITE" id="PS50294">
    <property type="entry name" value="WD_REPEATS_REGION"/>
    <property type="match status" value="2"/>
</dbReference>
<evidence type="ECO:0000256" key="1">
    <source>
        <dbReference type="PROSITE-ProRule" id="PRU00221"/>
    </source>
</evidence>
<feature type="region of interest" description="Disordered" evidence="2">
    <location>
        <begin position="1036"/>
        <end position="1055"/>
    </location>
</feature>
<sequence length="1055" mass="118833">MSDIVDDKLSFSPKATTVEANPFPGLRPFKIEESHLFFGREGQSDEVLLKLSKNRFVGVIGPSGSGKSSFIYCGVLPILYGGFLTDTSPNWEVVVTRPGAGPIENLAESLLQSDGSYLVADGEEKKIKKTIITTLLKSSSLGLVEAIMQSRRAQNKNYLVLVDQFEELFRFKDSADSGTVNETLAFVNLLIEAINYADAPIYVGITMRSDFIGDCAQFPDLTKKINDSHYLIPQMTREQKRRAIEGPVAVGGAEITQRLTQQLLNDLGDNPDQLPILQHALMRTWSYWSKYRDYEEEPVDIKHYEAIGTMSEALSMHANEAYDELTEDQKHICESLFKAITEKRGENFGIRRPTRLGEIAAIADVSEQEVIEVIDKFREPGRSLLTPAFTVDLNSRSMIDISHESLMRIWVRLKNWVDDEAEAVQMYLRLSEAAAMYQVGKAGLWRPPDLQLALNWQAKHKPTLIWGQRYHPAFERTMVFLEYSRKEFETEQRIKELQQKRRLRNARVTALVLASATVISIMFLIYAFIQKAEADSERLRAEANADLAKQNEARANDARKEAEENAEIAKIEQKRAESEKERAESEKDRAETALKDAEEQRQRAETGEALAKQNEKLAIDNQLQAEENALIAAKNEKEALAAKAKADRLRYLAIAKAMAIKSTQFRDEQATLKGLLAQQAYIFNTNNDGDKYDHDIYDGLYEALKSLKNPLVESLGGHDKGIRAVVSTKNGNFIYSSDTQGKILRWNLKNANREADTLISSRADRVIRTIAVSSDNRWLIAGGEFDPNKSKQSFIEVLDLNNIGKGPRQLSGFEGDVWNLQFTPDNKGLIALDKGGRSIKYSDLNTVKEVATSSFRLNDIELSSDGNWIIGAGNNGKVMLYDVRQGYKASEIYDNKTRLWAVAISPVDNIIAIGDESGLIKTFRLFSNEPPKSLIGHISPINDIKFSSDRRFIASASKDKTVRLWNRDNLNAQPITLSDHPTWVWTIAFSPDNEQILAGTQETVVRAWPTKIETMADKICGHLDRNMNQEEWNTYVGDDPDLKYESTCENQPPNN</sequence>
<dbReference type="InterPro" id="IPR027417">
    <property type="entry name" value="P-loop_NTPase"/>
</dbReference>
<feature type="repeat" description="WD" evidence="1">
    <location>
        <begin position="934"/>
        <end position="966"/>
    </location>
</feature>
<dbReference type="AlphaFoldDB" id="L8JM35"/>
<keyword evidence="3" id="KW-0472">Membrane</keyword>
<comment type="caution">
    <text evidence="5">The sequence shown here is derived from an EMBL/GenBank/DDBJ whole genome shotgun (WGS) entry which is preliminary data.</text>
</comment>
<keyword evidence="1" id="KW-0853">WD repeat</keyword>
<name>L8JM35_9BACT</name>
<dbReference type="EMBL" id="AMZN01000062">
    <property type="protein sequence ID" value="ELR69996.1"/>
    <property type="molecule type" value="Genomic_DNA"/>
</dbReference>
<dbReference type="Pfam" id="PF00400">
    <property type="entry name" value="WD40"/>
    <property type="match status" value="3"/>
</dbReference>
<dbReference type="InterPro" id="IPR049052">
    <property type="entry name" value="nSTAND1"/>
</dbReference>
<dbReference type="PROSITE" id="PS50082">
    <property type="entry name" value="WD_REPEATS_2"/>
    <property type="match status" value="3"/>
</dbReference>
<dbReference type="STRING" id="1237149.C900_04423"/>